<protein>
    <submittedName>
        <fullName evidence="2">Uncharacterized protein</fullName>
    </submittedName>
</protein>
<feature type="region of interest" description="Disordered" evidence="1">
    <location>
        <begin position="39"/>
        <end position="88"/>
    </location>
</feature>
<organism evidence="2">
    <name type="scientific">uncultured Gemmatimonadaceae bacterium</name>
    <dbReference type="NCBI Taxonomy" id="246130"/>
    <lineage>
        <taxon>Bacteria</taxon>
        <taxon>Pseudomonadati</taxon>
        <taxon>Gemmatimonadota</taxon>
        <taxon>Gemmatimonadia</taxon>
        <taxon>Gemmatimonadales</taxon>
        <taxon>Gemmatimonadaceae</taxon>
        <taxon>environmental samples</taxon>
    </lineage>
</organism>
<evidence type="ECO:0000256" key="1">
    <source>
        <dbReference type="SAM" id="MobiDB-lite"/>
    </source>
</evidence>
<dbReference type="AlphaFoldDB" id="A0A6J4KCF4"/>
<name>A0A6J4KCF4_9BACT</name>
<proteinExistence type="predicted"/>
<sequence length="154" mass="16976">DQADGDRGAVARRRLRRALPHALQARRLRRAALRRGVVRDGEHQPVGDLPRAPRGGVGAGLLPGRPRRRAGGHSGAVRRLARRVAPARAHVRGRRGLLGVAHLPRGLRHPRLLPVLPRFGRDRLDDLRGERGRLARAHARRRLAARRGGAASRL</sequence>
<evidence type="ECO:0000313" key="2">
    <source>
        <dbReference type="EMBL" id="CAA9302016.1"/>
    </source>
</evidence>
<dbReference type="EMBL" id="CADCTX010000121">
    <property type="protein sequence ID" value="CAA9302016.1"/>
    <property type="molecule type" value="Genomic_DNA"/>
</dbReference>
<feature type="non-terminal residue" evidence="2">
    <location>
        <position position="154"/>
    </location>
</feature>
<reference evidence="2" key="1">
    <citation type="submission" date="2020-02" db="EMBL/GenBank/DDBJ databases">
        <authorList>
            <person name="Meier V. D."/>
        </authorList>
    </citation>
    <scope>NUCLEOTIDE SEQUENCE</scope>
    <source>
        <strain evidence="2">AVDCRST_MAG40</strain>
    </source>
</reference>
<feature type="compositionally biased region" description="Low complexity" evidence="1">
    <location>
        <begin position="75"/>
        <end position="88"/>
    </location>
</feature>
<feature type="non-terminal residue" evidence="2">
    <location>
        <position position="1"/>
    </location>
</feature>
<accession>A0A6J4KCF4</accession>
<gene>
    <name evidence="2" type="ORF">AVDCRST_MAG40-423</name>
</gene>